<comment type="caution">
    <text evidence="1">The sequence shown here is derived from an EMBL/GenBank/DDBJ whole genome shotgun (WGS) entry which is preliminary data.</text>
</comment>
<protein>
    <submittedName>
        <fullName evidence="1">Uncharacterized protein</fullName>
    </submittedName>
</protein>
<dbReference type="AlphaFoldDB" id="U2RT26"/>
<keyword evidence="2" id="KW-1185">Reference proteome</keyword>
<accession>U2RT26</accession>
<proteinExistence type="predicted"/>
<gene>
    <name evidence="1" type="ORF">HMPREF0682_1740</name>
</gene>
<dbReference type="Proteomes" id="UP000017052">
    <property type="component" value="Unassembled WGS sequence"/>
</dbReference>
<organism evidence="1 2">
    <name type="scientific">Propionibacterium acidifaciens F0233</name>
    <dbReference type="NCBI Taxonomy" id="553198"/>
    <lineage>
        <taxon>Bacteria</taxon>
        <taxon>Bacillati</taxon>
        <taxon>Actinomycetota</taxon>
        <taxon>Actinomycetes</taxon>
        <taxon>Propionibacteriales</taxon>
        <taxon>Propionibacteriaceae</taxon>
        <taxon>Propionibacterium</taxon>
    </lineage>
</organism>
<dbReference type="EMBL" id="ACVN02000227">
    <property type="protein sequence ID" value="ERK53832.1"/>
    <property type="molecule type" value="Genomic_DNA"/>
</dbReference>
<reference evidence="1" key="1">
    <citation type="submission" date="2013-08" db="EMBL/GenBank/DDBJ databases">
        <authorList>
            <person name="Durkin A.S."/>
            <person name="Haft D.R."/>
            <person name="McCorrison J."/>
            <person name="Torralba M."/>
            <person name="Gillis M."/>
            <person name="Haft D.H."/>
            <person name="Methe B."/>
            <person name="Sutton G."/>
            <person name="Nelson K.E."/>
        </authorList>
    </citation>
    <scope>NUCLEOTIDE SEQUENCE [LARGE SCALE GENOMIC DNA]</scope>
    <source>
        <strain evidence="1">F0233</strain>
    </source>
</reference>
<sequence>MSHRFETPRSKNRYRTISVINEISKTTLYMTDDVRIDSLEGCYKNHADYFNDFVSLNFWDDLEPHAIEVNRAVPSSPKGLVVWPLPSAKESECTKISNQIIKFSNDIRKGLSRKLDDEVNISISIERRRTKAEVVSFRFGTSATRYRVQANCCFVDVSAFALARRSFARLGGVRSPRNFVDALARILDQDAGSLVLSGLEGSFVWDAGAWATIEREFCRALCRDRLIEGNFFGASEIGKRKFSRGVDLIPKKKFLGRVDDQALQISARCCPVLDGVYEGALLSVAEGLRMGIDSIPGGRLDSMGKIYYPDSCFRFRVPAHTDWVPGRRTIKRCKVCMVDCVSLTGDLIIDWDDGFRVHTVKVRVDLPRLVSMSNCVQRGAIMTHDIERVMSEVR</sequence>
<evidence type="ECO:0000313" key="2">
    <source>
        <dbReference type="Proteomes" id="UP000017052"/>
    </source>
</evidence>
<evidence type="ECO:0000313" key="1">
    <source>
        <dbReference type="EMBL" id="ERK53832.1"/>
    </source>
</evidence>
<name>U2RT26_9ACTN</name>